<evidence type="ECO:0000313" key="1">
    <source>
        <dbReference type="EMBL" id="CAM9754503.1"/>
    </source>
</evidence>
<protein>
    <submittedName>
        <fullName evidence="1">Uncharacterized protein</fullName>
    </submittedName>
</protein>
<reference evidence="1" key="2">
    <citation type="submission" date="2025-03" db="EMBL/GenBank/DDBJ databases">
        <authorList>
            <consortium name="ELIXIR-Norway"/>
            <consortium name="Elixir Norway"/>
        </authorList>
    </citation>
    <scope>NUCLEOTIDE SEQUENCE</scope>
</reference>
<sequence length="110" mass="12257">MKTRVCVSTWQNAHRVGTSFKRHCCSVTKSCPTLCIPRTAVCQTSLSFIISRSLLKLKSIESVMPSNHFILCHPLLLPSAFSSIRVFSNESAQVVKVLEFQHVLPVNIQG</sequence>
<proteinExistence type="predicted"/>
<dbReference type="Proteomes" id="UP001162501">
    <property type="component" value="Chromosome 16"/>
</dbReference>
<dbReference type="EMBL" id="OX596100">
    <property type="protein sequence ID" value="CAM9754503.1"/>
    <property type="molecule type" value="Genomic_DNA"/>
</dbReference>
<gene>
    <name evidence="1" type="ORF">MRATA1EN22A_LOCUS6999</name>
</gene>
<organism evidence="1 2">
    <name type="scientific">Rangifer tarandus platyrhynchus</name>
    <name type="common">Svalbard reindeer</name>
    <dbReference type="NCBI Taxonomy" id="3082113"/>
    <lineage>
        <taxon>Eukaryota</taxon>
        <taxon>Metazoa</taxon>
        <taxon>Chordata</taxon>
        <taxon>Craniata</taxon>
        <taxon>Vertebrata</taxon>
        <taxon>Euteleostomi</taxon>
        <taxon>Mammalia</taxon>
        <taxon>Eutheria</taxon>
        <taxon>Laurasiatheria</taxon>
        <taxon>Artiodactyla</taxon>
        <taxon>Ruminantia</taxon>
        <taxon>Pecora</taxon>
        <taxon>Cervidae</taxon>
        <taxon>Odocoileinae</taxon>
        <taxon>Rangifer</taxon>
    </lineage>
</organism>
<name>A0AC59YJE3_RANTA</name>
<accession>A0AC59YJE3</accession>
<reference evidence="1" key="1">
    <citation type="submission" date="2023-05" db="EMBL/GenBank/DDBJ databases">
        <authorList>
            <consortium name="ELIXIR-Norway"/>
        </authorList>
    </citation>
    <scope>NUCLEOTIDE SEQUENCE</scope>
</reference>
<evidence type="ECO:0000313" key="2">
    <source>
        <dbReference type="Proteomes" id="UP001162501"/>
    </source>
</evidence>